<dbReference type="Proteomes" id="UP000824890">
    <property type="component" value="Unassembled WGS sequence"/>
</dbReference>
<reference evidence="1 2" key="1">
    <citation type="submission" date="2021-05" db="EMBL/GenBank/DDBJ databases">
        <title>Genome Assembly of Synthetic Allotetraploid Brassica napus Reveals Homoeologous Exchanges between Subgenomes.</title>
        <authorList>
            <person name="Davis J.T."/>
        </authorList>
    </citation>
    <scope>NUCLEOTIDE SEQUENCE [LARGE SCALE GENOMIC DNA]</scope>
    <source>
        <strain evidence="2">cv. Da-Ae</strain>
        <tissue evidence="1">Seedling</tissue>
    </source>
</reference>
<proteinExistence type="predicted"/>
<feature type="non-terminal residue" evidence="1">
    <location>
        <position position="243"/>
    </location>
</feature>
<gene>
    <name evidence="1" type="ORF">HID58_069701</name>
</gene>
<name>A0ABQ7YWM8_BRANA</name>
<evidence type="ECO:0000313" key="1">
    <source>
        <dbReference type="EMBL" id="KAH0872339.1"/>
    </source>
</evidence>
<organism evidence="1 2">
    <name type="scientific">Brassica napus</name>
    <name type="common">Rape</name>
    <dbReference type="NCBI Taxonomy" id="3708"/>
    <lineage>
        <taxon>Eukaryota</taxon>
        <taxon>Viridiplantae</taxon>
        <taxon>Streptophyta</taxon>
        <taxon>Embryophyta</taxon>
        <taxon>Tracheophyta</taxon>
        <taxon>Spermatophyta</taxon>
        <taxon>Magnoliopsida</taxon>
        <taxon>eudicotyledons</taxon>
        <taxon>Gunneridae</taxon>
        <taxon>Pentapetalae</taxon>
        <taxon>rosids</taxon>
        <taxon>malvids</taxon>
        <taxon>Brassicales</taxon>
        <taxon>Brassicaceae</taxon>
        <taxon>Brassiceae</taxon>
        <taxon>Brassica</taxon>
    </lineage>
</organism>
<feature type="non-terminal residue" evidence="1">
    <location>
        <position position="1"/>
    </location>
</feature>
<dbReference type="EMBL" id="JAGKQM010000016">
    <property type="protein sequence ID" value="KAH0872339.1"/>
    <property type="molecule type" value="Genomic_DNA"/>
</dbReference>
<evidence type="ECO:0000313" key="2">
    <source>
        <dbReference type="Proteomes" id="UP000824890"/>
    </source>
</evidence>
<sequence length="243" mass="26262">RRMERLCSGEYTTSFVTTSFCGSSEAGMTSLPLSRSTRLSLCILMDGRRSEVVKVTMVQMVITRFLSLKTKSHNLSLLQAAPICSDGRPSGAWSSEAYSSPLPLCCLLRFALSLSSVEILSAVERAPPRDCPSSWSGVKRPPFTAAWGLAVGQKSDSRSGKALGFEVPSPVVYGCTLFLPVAALPLSCRLHFASRGLLWLVVEAISSASGFYSSLQGGVYLEAQSSLVQVLCTRARIIRRVQI</sequence>
<comment type="caution">
    <text evidence="1">The sequence shown here is derived from an EMBL/GenBank/DDBJ whole genome shotgun (WGS) entry which is preliminary data.</text>
</comment>
<protein>
    <submittedName>
        <fullName evidence="1">Uncharacterized protein</fullName>
    </submittedName>
</protein>
<keyword evidence="2" id="KW-1185">Reference proteome</keyword>
<accession>A0ABQ7YWM8</accession>